<evidence type="ECO:0000313" key="4">
    <source>
        <dbReference type="Proteomes" id="UP000317378"/>
    </source>
</evidence>
<comment type="caution">
    <text evidence="3">The sequence shown here is derived from an EMBL/GenBank/DDBJ whole genome shotgun (WGS) entry which is preliminary data.</text>
</comment>
<evidence type="ECO:0000259" key="2">
    <source>
        <dbReference type="Pfam" id="PF17648"/>
    </source>
</evidence>
<organism evidence="3 4">
    <name type="scientific">Streptomyces sporangiiformans</name>
    <dbReference type="NCBI Taxonomy" id="2315329"/>
    <lineage>
        <taxon>Bacteria</taxon>
        <taxon>Bacillati</taxon>
        <taxon>Actinomycetota</taxon>
        <taxon>Actinomycetes</taxon>
        <taxon>Kitasatosporales</taxon>
        <taxon>Streptomycetaceae</taxon>
        <taxon>Streptomyces</taxon>
    </lineage>
</organism>
<feature type="region of interest" description="Disordered" evidence="1">
    <location>
        <begin position="103"/>
        <end position="128"/>
    </location>
</feature>
<dbReference type="OrthoDB" id="4321985at2"/>
<dbReference type="RefSeq" id="WP_119098584.1">
    <property type="nucleotide sequence ID" value="NZ_QXMJ01000035.1"/>
</dbReference>
<proteinExistence type="predicted"/>
<feature type="domain" description="Luciferase" evidence="2">
    <location>
        <begin position="35"/>
        <end position="97"/>
    </location>
</feature>
<accession>A0A505DRC5</accession>
<dbReference type="AlphaFoldDB" id="A0A505DRC5"/>
<dbReference type="Proteomes" id="UP000317378">
    <property type="component" value="Unassembled WGS sequence"/>
</dbReference>
<dbReference type="Pfam" id="PF17648">
    <property type="entry name" value="Luciferase"/>
    <property type="match status" value="1"/>
</dbReference>
<gene>
    <name evidence="3" type="ORF">FGD71_001905</name>
</gene>
<protein>
    <recommendedName>
        <fullName evidence="2">Luciferase domain-containing protein</fullName>
    </recommendedName>
</protein>
<sequence>MNAARRAMEQLQTWPDLTGAPASCGTGLALQVDQCEIVHFHDDRSADLHLTVLAIRHLAAELERSTAIRVLSSSPWVTVRLDCATDADVLLSLTSVALQAHSARSGTGSSPQPPCNLHRVTIRKGQGG</sequence>
<keyword evidence="4" id="KW-1185">Reference proteome</keyword>
<evidence type="ECO:0000256" key="1">
    <source>
        <dbReference type="SAM" id="MobiDB-lite"/>
    </source>
</evidence>
<name>A0A505DRC5_9ACTN</name>
<reference evidence="3 4" key="1">
    <citation type="submission" date="2019-06" db="EMBL/GenBank/DDBJ databases">
        <title>Streptomyces sporangiiformans sp. nov., a novel actinomycete isolated from soil in Mount Song.</title>
        <authorList>
            <person name="Han L."/>
        </authorList>
    </citation>
    <scope>NUCLEOTIDE SEQUENCE [LARGE SCALE GENOMIC DNA]</scope>
    <source>
        <strain evidence="3 4">NEAU-SSA 1</strain>
    </source>
</reference>
<evidence type="ECO:0000313" key="3">
    <source>
        <dbReference type="EMBL" id="TPQ23858.1"/>
    </source>
</evidence>
<dbReference type="InterPro" id="IPR040841">
    <property type="entry name" value="Luciferase_dom"/>
</dbReference>
<dbReference type="EMBL" id="VCHX02000035">
    <property type="protein sequence ID" value="TPQ23858.1"/>
    <property type="molecule type" value="Genomic_DNA"/>
</dbReference>